<dbReference type="EMBL" id="JAJJHW010003889">
    <property type="protein sequence ID" value="KAH8354939.1"/>
    <property type="molecule type" value="Genomic_DNA"/>
</dbReference>
<dbReference type="SUPFAM" id="SSF52075">
    <property type="entry name" value="Outer arm dynein light chain 1"/>
    <property type="match status" value="1"/>
</dbReference>
<feature type="compositionally biased region" description="Low complexity" evidence="1">
    <location>
        <begin position="110"/>
        <end position="136"/>
    </location>
</feature>
<protein>
    <submittedName>
        <fullName evidence="3">Uncharacterized protein</fullName>
    </submittedName>
</protein>
<dbReference type="PROSITE" id="PS51450">
    <property type="entry name" value="LRR"/>
    <property type="match status" value="1"/>
</dbReference>
<dbReference type="Gene3D" id="3.80.10.10">
    <property type="entry name" value="Ribonuclease Inhibitor"/>
    <property type="match status" value="1"/>
</dbReference>
<dbReference type="Proteomes" id="UP001200034">
    <property type="component" value="Unassembled WGS sequence"/>
</dbReference>
<feature type="region of interest" description="Disordered" evidence="1">
    <location>
        <begin position="99"/>
        <end position="138"/>
    </location>
</feature>
<organism evidence="3 4">
    <name type="scientific">Drosophila rubida</name>
    <dbReference type="NCBI Taxonomy" id="30044"/>
    <lineage>
        <taxon>Eukaryota</taxon>
        <taxon>Metazoa</taxon>
        <taxon>Ecdysozoa</taxon>
        <taxon>Arthropoda</taxon>
        <taxon>Hexapoda</taxon>
        <taxon>Insecta</taxon>
        <taxon>Pterygota</taxon>
        <taxon>Neoptera</taxon>
        <taxon>Endopterygota</taxon>
        <taxon>Diptera</taxon>
        <taxon>Brachycera</taxon>
        <taxon>Muscomorpha</taxon>
        <taxon>Ephydroidea</taxon>
        <taxon>Drosophilidae</taxon>
        <taxon>Drosophila</taxon>
    </lineage>
</organism>
<keyword evidence="2" id="KW-0812">Transmembrane</keyword>
<dbReference type="AlphaFoldDB" id="A0AAD4JS93"/>
<evidence type="ECO:0000313" key="3">
    <source>
        <dbReference type="EMBL" id="KAH8354939.1"/>
    </source>
</evidence>
<keyword evidence="4" id="KW-1185">Reference proteome</keyword>
<dbReference type="InterPro" id="IPR032675">
    <property type="entry name" value="LRR_dom_sf"/>
</dbReference>
<feature type="transmembrane region" description="Helical" evidence="2">
    <location>
        <begin position="274"/>
        <end position="299"/>
    </location>
</feature>
<name>A0AAD4JS93_9MUSC</name>
<accession>A0AAD4JS93</accession>
<reference evidence="3" key="1">
    <citation type="journal article" date="2021" name="Mol. Ecol. Resour.">
        <title>Phylogenomic analyses of the genus Drosophila reveals genomic signals of climate adaptation.</title>
        <authorList>
            <person name="Li F."/>
            <person name="Rane R.V."/>
            <person name="Luria V."/>
            <person name="Xiong Z."/>
            <person name="Chen J."/>
            <person name="Li Z."/>
            <person name="Catullo R.A."/>
            <person name="Griffin P.C."/>
            <person name="Schiffer M."/>
            <person name="Pearce S."/>
            <person name="Lee S.F."/>
            <person name="McElroy K."/>
            <person name="Stocker A."/>
            <person name="Shirriffs J."/>
            <person name="Cockerell F."/>
            <person name="Coppin C."/>
            <person name="Sgro C.M."/>
            <person name="Karger A."/>
            <person name="Cain J.W."/>
            <person name="Weber J.A."/>
            <person name="Santpere G."/>
            <person name="Kirschner M.W."/>
            <person name="Hoffmann A.A."/>
            <person name="Oakeshott J.G."/>
            <person name="Zhang G."/>
        </authorList>
    </citation>
    <scope>NUCLEOTIDE SEQUENCE</scope>
    <source>
        <strain evidence="3">BGI-SZ-2011g</strain>
    </source>
</reference>
<keyword evidence="2" id="KW-1133">Transmembrane helix</keyword>
<evidence type="ECO:0000256" key="1">
    <source>
        <dbReference type="SAM" id="MobiDB-lite"/>
    </source>
</evidence>
<feature type="region of interest" description="Disordered" evidence="1">
    <location>
        <begin position="364"/>
        <end position="387"/>
    </location>
</feature>
<evidence type="ECO:0000313" key="4">
    <source>
        <dbReference type="Proteomes" id="UP001200034"/>
    </source>
</evidence>
<sequence length="398" mass="44131">MPSLQSLNLADCRFTSIDFNISTNSFGKLKFLDLSGNRLLSLSSQFILYSMDKGIQLKLPIYSKTNTLLATIATIPPTANIAAANRAISLKASTNVYNDPETPRFEKKTSTTPSTTSPTTPTFDTDNTTVTETEVSPMDDDFSTPHYVDLTTIMCLNSAKDTVTKLAMTCDGMMTIQNQAESTVKIVIFEVNIDDWALVYFSNQSVVSCVDSQVASAEPMGDISLTVRDLSCATSYVFCLLYENKTSPLNCKSHHTLACENIVSRSSWFEENSVLIISMGIVGILLFVAVGGIVMYAILWHRPTWLCGSSRLKRAARDSLTMLLLPLNYENNIYCAIRKENGGDAISDYMTYYRHLEQTKLSDTESNEYNIPPQESAPPAPNPKGHAYESFDLYEELI</sequence>
<dbReference type="InterPro" id="IPR001611">
    <property type="entry name" value="Leu-rich_rpt"/>
</dbReference>
<evidence type="ECO:0000256" key="2">
    <source>
        <dbReference type="SAM" id="Phobius"/>
    </source>
</evidence>
<gene>
    <name evidence="3" type="ORF">KR093_002155</name>
</gene>
<comment type="caution">
    <text evidence="3">The sequence shown here is derived from an EMBL/GenBank/DDBJ whole genome shotgun (WGS) entry which is preliminary data.</text>
</comment>
<keyword evidence="2" id="KW-0472">Membrane</keyword>
<proteinExistence type="predicted"/>